<evidence type="ECO:0000256" key="7">
    <source>
        <dbReference type="ARBA" id="ARBA00048612"/>
    </source>
</evidence>
<dbReference type="AlphaFoldDB" id="A0A5A8C9J9"/>
<dbReference type="SUPFAM" id="SSF53335">
    <property type="entry name" value="S-adenosyl-L-methionine-dependent methyltransferases"/>
    <property type="match status" value="1"/>
</dbReference>
<evidence type="ECO:0000256" key="6">
    <source>
        <dbReference type="ARBA" id="ARBA00023128"/>
    </source>
</evidence>
<evidence type="ECO:0000256" key="5">
    <source>
        <dbReference type="ARBA" id="ARBA00022679"/>
    </source>
</evidence>
<dbReference type="EMBL" id="VLTM01000139">
    <property type="protein sequence ID" value="KAA0149164.1"/>
    <property type="molecule type" value="Genomic_DNA"/>
</dbReference>
<name>A0A5A8C9J9_CAFRO</name>
<evidence type="ECO:0000256" key="1">
    <source>
        <dbReference type="ARBA" id="ARBA00004173"/>
    </source>
</evidence>
<keyword evidence="4" id="KW-0489">Methyltransferase</keyword>
<keyword evidence="6" id="KW-0496">Mitochondrion</keyword>
<accession>A0A5A8C9J9</accession>
<proteinExistence type="inferred from homology"/>
<comment type="subcellular location">
    <subcellularLocation>
        <location evidence="1">Mitochondrion</location>
    </subcellularLocation>
</comment>
<evidence type="ECO:0000313" key="9">
    <source>
        <dbReference type="EMBL" id="KAA0149164.1"/>
    </source>
</evidence>
<dbReference type="InterPro" id="IPR029063">
    <property type="entry name" value="SAM-dependent_MTases_sf"/>
</dbReference>
<comment type="similarity">
    <text evidence="2">Belongs to the NDUFAF7 family.</text>
</comment>
<dbReference type="PANTHER" id="PTHR12049">
    <property type="entry name" value="PROTEIN ARGININE METHYLTRANSFERASE NDUFAF7, MITOCHONDRIAL"/>
    <property type="match status" value="1"/>
</dbReference>
<comment type="catalytic activity">
    <reaction evidence="7">
        <text>L-arginyl-[protein] + 2 S-adenosyl-L-methionine = N(omega),N(omega)'-dimethyl-L-arginyl-[protein] + 2 S-adenosyl-L-homocysteine + 2 H(+)</text>
        <dbReference type="Rhea" id="RHEA:48108"/>
        <dbReference type="Rhea" id="RHEA-COMP:10532"/>
        <dbReference type="Rhea" id="RHEA-COMP:11992"/>
        <dbReference type="ChEBI" id="CHEBI:15378"/>
        <dbReference type="ChEBI" id="CHEBI:29965"/>
        <dbReference type="ChEBI" id="CHEBI:57856"/>
        <dbReference type="ChEBI" id="CHEBI:59789"/>
        <dbReference type="ChEBI" id="CHEBI:88221"/>
        <dbReference type="EC" id="2.1.1.320"/>
    </reaction>
</comment>
<sequence>MLDHIRRAAPAAYDACELWAVEVSEVLSARQSAALAAAGHGAKLRTVRSDATRLQPDMVKPQGPTVDVVVATEVLDNLPHDKAAWMGRPAQLVNAAEGLAALLLRLASEAAGAGGAARGCAVSENSATLLAASEISRAAAAGRLLVGLLGRPAGGLSEAEAAVAAACAPLLRGWALVRVAEAATPGDAPASPAGQTDRGGVAWHEQLCPMFPGLGDGASAQPCKAGGRADGAGPAATCWGEPSDRLAAEALLSLVLAPAVASRMAPGAASSSSSSSPSAVSAASASASAAAASALAGDVTAAASRLVAEPPAPRGTAFFTVLAEGLEAVRGKLQTLLYSEEEQEAPDAGDTTRPLGETATLPALSLGADILKAASKAPAAAATMAQGPSLAVMLPSAALRLVTALHTALPGHGLIAADFHALPLQRGGPTAPAGAAGLVAESSVASTRWYARSDSRSPAAADVPEGFSRVEPHAHHDVACVDVDPPAGTVNPAVVQSRDVDLDGSGPGASAGEEAGRGAAGRGRDHASYLSPHPRGRADIFFATDFAGLAAAWCGGAAGGAAASADVAWQPHLLDATGVADEGRTRSGFNPLLHDYANTSVLLGWPYRA</sequence>
<dbReference type="GO" id="GO:0032259">
    <property type="term" value="P:methylation"/>
    <property type="evidence" value="ECO:0007669"/>
    <property type="project" value="UniProtKB-KW"/>
</dbReference>
<evidence type="ECO:0000256" key="2">
    <source>
        <dbReference type="ARBA" id="ARBA00005891"/>
    </source>
</evidence>
<comment type="caution">
    <text evidence="9">The sequence shown here is derived from an EMBL/GenBank/DDBJ whole genome shotgun (WGS) entry which is preliminary data.</text>
</comment>
<dbReference type="PANTHER" id="PTHR12049:SF5">
    <property type="entry name" value="PROTEIN ARGININE METHYLTRANSFERASE NDUFAF7 HOMOLOG, MITOCHONDRIAL"/>
    <property type="match status" value="1"/>
</dbReference>
<keyword evidence="5" id="KW-0808">Transferase</keyword>
<dbReference type="Proteomes" id="UP000325113">
    <property type="component" value="Unassembled WGS sequence"/>
</dbReference>
<evidence type="ECO:0000256" key="4">
    <source>
        <dbReference type="ARBA" id="ARBA00022603"/>
    </source>
</evidence>
<reference evidence="9 10" key="1">
    <citation type="submission" date="2019-07" db="EMBL/GenBank/DDBJ databases">
        <title>Genomes of Cafeteria roenbergensis.</title>
        <authorList>
            <person name="Fischer M.G."/>
            <person name="Hackl T."/>
            <person name="Roman M."/>
        </authorList>
    </citation>
    <scope>NUCLEOTIDE SEQUENCE [LARGE SCALE GENOMIC DNA]</scope>
    <source>
        <strain evidence="9 10">Cflag</strain>
    </source>
</reference>
<dbReference type="Gene3D" id="3.40.50.12710">
    <property type="match status" value="1"/>
</dbReference>
<protein>
    <recommendedName>
        <fullName evidence="3">type II protein arginine methyltransferase</fullName>
        <ecNumber evidence="3">2.1.1.320</ecNumber>
    </recommendedName>
</protein>
<evidence type="ECO:0000256" key="8">
    <source>
        <dbReference type="SAM" id="MobiDB-lite"/>
    </source>
</evidence>
<dbReference type="EC" id="2.1.1.320" evidence="3"/>
<evidence type="ECO:0000256" key="3">
    <source>
        <dbReference type="ARBA" id="ARBA00011935"/>
    </source>
</evidence>
<dbReference type="InterPro" id="IPR038375">
    <property type="entry name" value="NDUFAF7_sf"/>
</dbReference>
<evidence type="ECO:0000313" key="10">
    <source>
        <dbReference type="Proteomes" id="UP000325113"/>
    </source>
</evidence>
<gene>
    <name evidence="9" type="ORF">FNF31_07270</name>
</gene>
<feature type="region of interest" description="Disordered" evidence="8">
    <location>
        <begin position="498"/>
        <end position="531"/>
    </location>
</feature>
<dbReference type="GO" id="GO:0005739">
    <property type="term" value="C:mitochondrion"/>
    <property type="evidence" value="ECO:0007669"/>
    <property type="project" value="UniProtKB-SubCell"/>
</dbReference>
<dbReference type="InterPro" id="IPR003788">
    <property type="entry name" value="NDUFAF7"/>
</dbReference>
<dbReference type="Pfam" id="PF02636">
    <property type="entry name" value="Methyltransf_28"/>
    <property type="match status" value="1"/>
</dbReference>
<organism evidence="9 10">
    <name type="scientific">Cafeteria roenbergensis</name>
    <name type="common">Marine flagellate</name>
    <dbReference type="NCBI Taxonomy" id="33653"/>
    <lineage>
        <taxon>Eukaryota</taxon>
        <taxon>Sar</taxon>
        <taxon>Stramenopiles</taxon>
        <taxon>Bigyra</taxon>
        <taxon>Opalozoa</taxon>
        <taxon>Bicosoecida</taxon>
        <taxon>Cafeteriaceae</taxon>
        <taxon>Cafeteria</taxon>
    </lineage>
</organism>
<dbReference type="GO" id="GO:0035243">
    <property type="term" value="F:protein-arginine omega-N symmetric methyltransferase activity"/>
    <property type="evidence" value="ECO:0007669"/>
    <property type="project" value="UniProtKB-EC"/>
</dbReference>